<dbReference type="RefSeq" id="WP_344663738.1">
    <property type="nucleotide sequence ID" value="NZ_BAAAQN010000002.1"/>
</dbReference>
<protein>
    <submittedName>
        <fullName evidence="2">Uncharacterized protein</fullName>
    </submittedName>
</protein>
<keyword evidence="3" id="KW-1185">Reference proteome</keyword>
<organism evidence="2 3">
    <name type="scientific">Catenulispora yoronensis</name>
    <dbReference type="NCBI Taxonomy" id="450799"/>
    <lineage>
        <taxon>Bacteria</taxon>
        <taxon>Bacillati</taxon>
        <taxon>Actinomycetota</taxon>
        <taxon>Actinomycetes</taxon>
        <taxon>Catenulisporales</taxon>
        <taxon>Catenulisporaceae</taxon>
        <taxon>Catenulispora</taxon>
    </lineage>
</organism>
<accession>A0ABP5F4S4</accession>
<evidence type="ECO:0000313" key="3">
    <source>
        <dbReference type="Proteomes" id="UP001500751"/>
    </source>
</evidence>
<dbReference type="Proteomes" id="UP001500751">
    <property type="component" value="Unassembled WGS sequence"/>
</dbReference>
<dbReference type="EMBL" id="BAAAQN010000002">
    <property type="protein sequence ID" value="GAA2012874.1"/>
    <property type="molecule type" value="Genomic_DNA"/>
</dbReference>
<feature type="region of interest" description="Disordered" evidence="1">
    <location>
        <begin position="1"/>
        <end position="39"/>
    </location>
</feature>
<evidence type="ECO:0000313" key="2">
    <source>
        <dbReference type="EMBL" id="GAA2012874.1"/>
    </source>
</evidence>
<reference evidence="3" key="1">
    <citation type="journal article" date="2019" name="Int. J. Syst. Evol. Microbiol.">
        <title>The Global Catalogue of Microorganisms (GCM) 10K type strain sequencing project: providing services to taxonomists for standard genome sequencing and annotation.</title>
        <authorList>
            <consortium name="The Broad Institute Genomics Platform"/>
            <consortium name="The Broad Institute Genome Sequencing Center for Infectious Disease"/>
            <person name="Wu L."/>
            <person name="Ma J."/>
        </authorList>
    </citation>
    <scope>NUCLEOTIDE SEQUENCE [LARGE SCALE GENOMIC DNA]</scope>
    <source>
        <strain evidence="3">JCM 16014</strain>
    </source>
</reference>
<name>A0ABP5F4S4_9ACTN</name>
<feature type="compositionally biased region" description="Low complexity" evidence="1">
    <location>
        <begin position="12"/>
        <end position="39"/>
    </location>
</feature>
<evidence type="ECO:0000256" key="1">
    <source>
        <dbReference type="SAM" id="MobiDB-lite"/>
    </source>
</evidence>
<comment type="caution">
    <text evidence="2">The sequence shown here is derived from an EMBL/GenBank/DDBJ whole genome shotgun (WGS) entry which is preliminary data.</text>
</comment>
<gene>
    <name evidence="2" type="ORF">GCM10009839_04280</name>
</gene>
<sequence>MNTPPHIGVEDSAGPGEPGASGAPGAPGAPGARPGTASAPAPRDYRLLVPAEGWDRIALDPEVWPRRIAALVERQFRGVDNAPHLKAEMRADLDRRCRSAWEGGGVELYLVSMDIRGIPVAASLLVTLIPRPEGQVKPSLEAMAQGLAVEGRDARVEKMPAGKALVQRYKTPPQPGDGSTYPDTHYDALFDVPNTNSQLLLSFSTPVAPLADVLTELFESVALSLVWRP</sequence>
<proteinExistence type="predicted"/>